<dbReference type="RefSeq" id="WP_270042832.1">
    <property type="nucleotide sequence ID" value="NZ_JAPDOD010000026.1"/>
</dbReference>
<protein>
    <submittedName>
        <fullName evidence="1">Uncharacterized protein</fullName>
    </submittedName>
</protein>
<dbReference type="Proteomes" id="UP001149140">
    <property type="component" value="Unassembled WGS sequence"/>
</dbReference>
<evidence type="ECO:0000313" key="1">
    <source>
        <dbReference type="EMBL" id="MDA0163588.1"/>
    </source>
</evidence>
<dbReference type="EMBL" id="JAPDOD010000026">
    <property type="protein sequence ID" value="MDA0163588.1"/>
    <property type="molecule type" value="Genomic_DNA"/>
</dbReference>
<name>A0A9X3S7M3_9ACTN</name>
<evidence type="ECO:0000313" key="2">
    <source>
        <dbReference type="Proteomes" id="UP001149140"/>
    </source>
</evidence>
<keyword evidence="2" id="KW-1185">Reference proteome</keyword>
<gene>
    <name evidence="1" type="ORF">OM076_25160</name>
</gene>
<dbReference type="AlphaFoldDB" id="A0A9X3S7M3"/>
<organism evidence="1 2">
    <name type="scientific">Solirubrobacter ginsenosidimutans</name>
    <dbReference type="NCBI Taxonomy" id="490573"/>
    <lineage>
        <taxon>Bacteria</taxon>
        <taxon>Bacillati</taxon>
        <taxon>Actinomycetota</taxon>
        <taxon>Thermoleophilia</taxon>
        <taxon>Solirubrobacterales</taxon>
        <taxon>Solirubrobacteraceae</taxon>
        <taxon>Solirubrobacter</taxon>
    </lineage>
</organism>
<dbReference type="Pfam" id="PF24684">
    <property type="entry name" value="Vgb_lyase"/>
    <property type="match status" value="1"/>
</dbReference>
<dbReference type="SUPFAM" id="SSF63829">
    <property type="entry name" value="Calcium-dependent phosphotriesterase"/>
    <property type="match status" value="1"/>
</dbReference>
<reference evidence="1" key="1">
    <citation type="submission" date="2022-10" db="EMBL/GenBank/DDBJ databases">
        <title>The WGS of Solirubrobacter ginsenosidimutans DSM 21036.</title>
        <authorList>
            <person name="Jiang Z."/>
        </authorList>
    </citation>
    <scope>NUCLEOTIDE SEQUENCE</scope>
    <source>
        <strain evidence="1">DSM 21036</strain>
    </source>
</reference>
<comment type="caution">
    <text evidence="1">The sequence shown here is derived from an EMBL/GenBank/DDBJ whole genome shotgun (WGS) entry which is preliminary data.</text>
</comment>
<proteinExistence type="predicted"/>
<accession>A0A9X3S7M3</accession>
<sequence>MFLAGTAATAHAGPPPSPVEVAHVALGTTLGAVIAGPDGGAWVRIQRRDGAAIGRATPDRSSFHTAAVQEPLSDERAALGPDGQAWFGSGSVVDRSDAAGKVTRADVGETLGDVMAGGPDGTLWAFGDGTLQRITPQNVLTSAPLALPACREQSQPRDMQRASDGAVWVADSGCSRLLRITPDGVAQTIALRDDEAPFALAADNAGGMWFAQVGVPVRIGHVDAGGAVTRLRASSRFGAVTDIAFDTLNDTPYLAFGRCVLGVVAPDGTVGFRPAPIPARQLAFTSGGTAWLASATRLVYTSSGAVQGTCDDTPPKVGLAPAFRHSVTLAQLRHGFRIRLREPGTITATPFYGSDDDGQSTFKIVRAAHGGTLTFRLPRTRIRGYERDLAAGRKPEFSLYVEATDRDGNVATAGGGGRRVTG</sequence>
<dbReference type="Gene3D" id="2.130.10.10">
    <property type="entry name" value="YVTN repeat-like/Quinoprotein amine dehydrogenase"/>
    <property type="match status" value="2"/>
</dbReference>
<dbReference type="InterPro" id="IPR015943">
    <property type="entry name" value="WD40/YVTN_repeat-like_dom_sf"/>
</dbReference>